<protein>
    <submittedName>
        <fullName evidence="3">Uncharacterized protein</fullName>
    </submittedName>
</protein>
<evidence type="ECO:0000256" key="2">
    <source>
        <dbReference type="SAM" id="MobiDB-lite"/>
    </source>
</evidence>
<keyword evidence="1" id="KW-0175">Coiled coil</keyword>
<feature type="coiled-coil region" evidence="1">
    <location>
        <begin position="682"/>
        <end position="716"/>
    </location>
</feature>
<evidence type="ECO:0000313" key="4">
    <source>
        <dbReference type="Proteomes" id="UP000030763"/>
    </source>
</evidence>
<feature type="region of interest" description="Disordered" evidence="2">
    <location>
        <begin position="45"/>
        <end position="81"/>
    </location>
</feature>
<evidence type="ECO:0000256" key="1">
    <source>
        <dbReference type="SAM" id="Coils"/>
    </source>
</evidence>
<dbReference type="PANTHER" id="PTHR46007:SF12">
    <property type="entry name" value="C2H2-TYPE DOMAIN-CONTAINING PROTEIN-RELATED"/>
    <property type="match status" value="1"/>
</dbReference>
<dbReference type="GeneID" id="25334220"/>
<dbReference type="GO" id="GO:0003713">
    <property type="term" value="F:transcription coactivator activity"/>
    <property type="evidence" value="ECO:0007669"/>
    <property type="project" value="TreeGrafter"/>
</dbReference>
<dbReference type="OMA" id="NCISREV"/>
<dbReference type="PANTHER" id="PTHR46007">
    <property type="entry name" value="MEDIATOR OF RNA POLYMERASE II TRANSCRIPTION SUBUNIT 12"/>
    <property type="match status" value="1"/>
</dbReference>
<organism evidence="3 4">
    <name type="scientific">Eimeria maxima</name>
    <name type="common">Coccidian parasite</name>
    <dbReference type="NCBI Taxonomy" id="5804"/>
    <lineage>
        <taxon>Eukaryota</taxon>
        <taxon>Sar</taxon>
        <taxon>Alveolata</taxon>
        <taxon>Apicomplexa</taxon>
        <taxon>Conoidasida</taxon>
        <taxon>Coccidia</taxon>
        <taxon>Eucoccidiorida</taxon>
        <taxon>Eimeriorina</taxon>
        <taxon>Eimeriidae</taxon>
        <taxon>Eimeria</taxon>
    </lineage>
</organism>
<dbReference type="Proteomes" id="UP000030763">
    <property type="component" value="Unassembled WGS sequence"/>
</dbReference>
<feature type="compositionally biased region" description="Low complexity" evidence="2">
    <location>
        <begin position="55"/>
        <end position="70"/>
    </location>
</feature>
<dbReference type="InterPro" id="IPR051647">
    <property type="entry name" value="Mediator_comp_sub12"/>
</dbReference>
<reference evidence="3" key="2">
    <citation type="submission" date="2013-10" db="EMBL/GenBank/DDBJ databases">
        <authorList>
            <person name="Aslett M."/>
        </authorList>
    </citation>
    <scope>NUCLEOTIDE SEQUENCE [LARGE SCALE GENOMIC DNA]</scope>
    <source>
        <strain evidence="3">Weybridge</strain>
    </source>
</reference>
<reference evidence="3" key="1">
    <citation type="submission" date="2013-10" db="EMBL/GenBank/DDBJ databases">
        <title>Genomic analysis of the causative agents of coccidiosis in chickens.</title>
        <authorList>
            <person name="Reid A.J."/>
            <person name="Blake D."/>
            <person name="Billington K."/>
            <person name="Browne H."/>
            <person name="Dunn M."/>
            <person name="Hung S."/>
            <person name="Kawahara F."/>
            <person name="Miranda-Saavedra D."/>
            <person name="Mourier T."/>
            <person name="Nagra H."/>
            <person name="Otto T.D."/>
            <person name="Rawlings N."/>
            <person name="Sanchez A."/>
            <person name="Sanders M."/>
            <person name="Subramaniam C."/>
            <person name="Tay Y."/>
            <person name="Dear P."/>
            <person name="Doerig C."/>
            <person name="Gruber A."/>
            <person name="Parkinson J."/>
            <person name="Shirley M."/>
            <person name="Wan K.L."/>
            <person name="Berriman M."/>
            <person name="Tomley F."/>
            <person name="Pain A."/>
        </authorList>
    </citation>
    <scope>NUCLEOTIDE SEQUENCE [LARGE SCALE GENOMIC DNA]</scope>
    <source>
        <strain evidence="3">Weybridge</strain>
    </source>
</reference>
<proteinExistence type="predicted"/>
<name>U6M2F4_EIMMA</name>
<sequence>MLASGTRCPCCCMIRGAIALHQRLLQHQLPHHQLVQRRYSCSQSSAHSVAKRPTQQQMQQLQKHQQQQKLPQHHRGLDQPSRADAVPTILGRFVAACRSFERQQQQQQQQGIDAGSTTSLLAARAAIASAPVVCIQALLQALQQHSLHLSLLLPLADAFYVAAEKTIQQKQQHQHRLLLLGQQQQHQQRQAAEDILQLALLLQPRSFVLGGKQQKQQIEELLLLQAPQTRQQQQRALMAAMKLLSTLLLHEQPVLVRESLLARALVQASDQGLQQLLQQAAAKYLRHSMCDSSSSSSVGSNNSRVALAAALLRSFIIAAPPKDVKDAIANFLIPVAAATSATAAKSPPGSNFFLQKQQQLAAWCDVAAALCLEQQQLPLVRRLLPGVQAAICCSLLQLQQQQPERGLEAVRLAARMLEPAAAALVLIRERAEFAANAASGSGDEPESPDPRSELFSRAIRRLVQQQKQRQQQQRKEHSEELTAAVTTLQETFLRLWRKQQQQDDVMHRRHPVPRPSLLSPFSVGAGAAQGAAVSAEEPAAARTVAGVCTRALSPLASTDSEAALLGLLHQLLLLADIPGLQQLNDFLHCVSREVLPACDLQQLLLLLQRTAQLQEQRHQQPFPALDLGNFVGALLLAIERNVKPHQHDSTSSSRLQRLIVLADVLFSPSLRRHMRPPSSATAAAASSLVDQLLLEIQLLQRQQRLAIEQRLELQQQVVLAVLKMVSGAHSLLQLGEDNSAPLVAAAGCDEAWQGGKAAAAAAADIFHGLLCSPLLLQVLSEMINMLHSTGEIVAAAAAGASTTESAVGGHQQDQHSGSVSTAAVHRHSNGLVLAAAALTRLVGVFLVFLLGCMTLLQSFSQAAETLQPRQHEQLLRGRQQPRVPQLPSSCCKIFEEAFDLAVCGQNPSKLLEPRYTSLARFRGSPNRVGSLAPSCGVALQQRQKSLTERVIGWLRSHPQPRIQRDAF</sequence>
<dbReference type="GO" id="GO:0045944">
    <property type="term" value="P:positive regulation of transcription by RNA polymerase II"/>
    <property type="evidence" value="ECO:0007669"/>
    <property type="project" value="TreeGrafter"/>
</dbReference>
<dbReference type="EMBL" id="HG719518">
    <property type="protein sequence ID" value="CDJ58191.1"/>
    <property type="molecule type" value="Genomic_DNA"/>
</dbReference>
<gene>
    <name evidence="3" type="ORF">EMWEY_00002340</name>
</gene>
<evidence type="ECO:0000313" key="3">
    <source>
        <dbReference type="EMBL" id="CDJ58191.1"/>
    </source>
</evidence>
<accession>U6M2F4</accession>
<dbReference type="GO" id="GO:0016592">
    <property type="term" value="C:mediator complex"/>
    <property type="evidence" value="ECO:0007669"/>
    <property type="project" value="TreeGrafter"/>
</dbReference>
<dbReference type="VEuPathDB" id="ToxoDB:EMWEY_00002340"/>
<keyword evidence="4" id="KW-1185">Reference proteome</keyword>
<dbReference type="AlphaFoldDB" id="U6M2F4"/>
<dbReference type="RefSeq" id="XP_013334837.1">
    <property type="nucleotide sequence ID" value="XM_013479383.1"/>
</dbReference>
<dbReference type="OrthoDB" id="350958at2759"/>